<dbReference type="EMBL" id="KZ345685">
    <property type="protein sequence ID" value="PIO72410.1"/>
    <property type="molecule type" value="Genomic_DNA"/>
</dbReference>
<feature type="region of interest" description="Disordered" evidence="5">
    <location>
        <begin position="1"/>
        <end position="31"/>
    </location>
</feature>
<dbReference type="PROSITE" id="PS50292">
    <property type="entry name" value="PEROXIDASE_3"/>
    <property type="match status" value="1"/>
</dbReference>
<dbReference type="GO" id="GO:0006979">
    <property type="term" value="P:response to oxidative stress"/>
    <property type="evidence" value="ECO:0007669"/>
    <property type="project" value="InterPro"/>
</dbReference>
<gene>
    <name evidence="6" type="ORF">TELCIR_05668</name>
</gene>
<keyword evidence="4" id="KW-0325">Glycoprotein</keyword>
<dbReference type="GO" id="GO:0020037">
    <property type="term" value="F:heme binding"/>
    <property type="evidence" value="ECO:0007669"/>
    <property type="project" value="InterPro"/>
</dbReference>
<protein>
    <submittedName>
        <fullName evidence="6">Heme peroxidase</fullName>
    </submittedName>
</protein>
<organism evidence="6 7">
    <name type="scientific">Teladorsagia circumcincta</name>
    <name type="common">Brown stomach worm</name>
    <name type="synonym">Ostertagia circumcincta</name>
    <dbReference type="NCBI Taxonomy" id="45464"/>
    <lineage>
        <taxon>Eukaryota</taxon>
        <taxon>Metazoa</taxon>
        <taxon>Ecdysozoa</taxon>
        <taxon>Nematoda</taxon>
        <taxon>Chromadorea</taxon>
        <taxon>Rhabditida</taxon>
        <taxon>Rhabditina</taxon>
        <taxon>Rhabditomorpha</taxon>
        <taxon>Strongyloidea</taxon>
        <taxon>Trichostrongylidae</taxon>
        <taxon>Teladorsagia</taxon>
    </lineage>
</organism>
<dbReference type="InterPro" id="IPR010255">
    <property type="entry name" value="Haem_peroxidase_sf"/>
</dbReference>
<evidence type="ECO:0000256" key="3">
    <source>
        <dbReference type="ARBA" id="ARBA00022559"/>
    </source>
</evidence>
<keyword evidence="3 6" id="KW-0575">Peroxidase</keyword>
<evidence type="ECO:0000256" key="2">
    <source>
        <dbReference type="ARBA" id="ARBA00022525"/>
    </source>
</evidence>
<sequence length="314" mass="35185">MESRREDRNSKEDGRGGKKNSREKKPKSKASRCLRLTRALNAQKGLGNTHFLDLSSVYGSEECEGASVRSFVKGELRTYEHNGDLLPPQKKNVVTQQLTWIRTNKKSSGYAHKKCMMHHPAMKSDKEFSFPIRNQLFEIRGQPGSGVDLVAVNIMRGRDVGVFPYNNYRSLAGLRRASTFDDLKAEMDSSNVEALKRVYADVNDIDLYTGIILERPSVGAAIGPTGGYMIAEQFTALKKGDRFFYEHQVPSTRGLKIEELEAVRRSHLAKVVCMNTAGMETVGKDVFSLSSERVPCSTLPEIDIRHFTPPPGRK</sequence>
<dbReference type="AlphaFoldDB" id="A0A2G9USC6"/>
<dbReference type="Proteomes" id="UP000230423">
    <property type="component" value="Unassembled WGS sequence"/>
</dbReference>
<dbReference type="GO" id="GO:0005576">
    <property type="term" value="C:extracellular region"/>
    <property type="evidence" value="ECO:0007669"/>
    <property type="project" value="UniProtKB-SubCell"/>
</dbReference>
<evidence type="ECO:0000256" key="1">
    <source>
        <dbReference type="ARBA" id="ARBA00004613"/>
    </source>
</evidence>
<reference evidence="6 7" key="1">
    <citation type="submission" date="2015-09" db="EMBL/GenBank/DDBJ databases">
        <title>Draft genome of the parasitic nematode Teladorsagia circumcincta isolate WARC Sus (inbred).</title>
        <authorList>
            <person name="Mitreva M."/>
        </authorList>
    </citation>
    <scope>NUCLEOTIDE SEQUENCE [LARGE SCALE GENOMIC DNA]</scope>
    <source>
        <strain evidence="6 7">S</strain>
    </source>
</reference>
<comment type="subcellular location">
    <subcellularLocation>
        <location evidence="1">Secreted</location>
    </subcellularLocation>
</comment>
<dbReference type="PANTHER" id="PTHR11475:SF4">
    <property type="entry name" value="CHORION PEROXIDASE"/>
    <property type="match status" value="1"/>
</dbReference>
<dbReference type="SUPFAM" id="SSF48113">
    <property type="entry name" value="Heme-dependent peroxidases"/>
    <property type="match status" value="1"/>
</dbReference>
<dbReference type="InterPro" id="IPR037120">
    <property type="entry name" value="Haem_peroxidase_sf_animal"/>
</dbReference>
<keyword evidence="7" id="KW-1185">Reference proteome</keyword>
<dbReference type="Pfam" id="PF03098">
    <property type="entry name" value="An_peroxidase"/>
    <property type="match status" value="2"/>
</dbReference>
<keyword evidence="3 6" id="KW-0560">Oxidoreductase</keyword>
<name>A0A2G9USC6_TELCI</name>
<evidence type="ECO:0000313" key="7">
    <source>
        <dbReference type="Proteomes" id="UP000230423"/>
    </source>
</evidence>
<keyword evidence="2" id="KW-0964">Secreted</keyword>
<feature type="compositionally biased region" description="Basic residues" evidence="5">
    <location>
        <begin position="17"/>
        <end position="31"/>
    </location>
</feature>
<dbReference type="InterPro" id="IPR019791">
    <property type="entry name" value="Haem_peroxidase_animal"/>
</dbReference>
<proteinExistence type="predicted"/>
<dbReference type="PANTHER" id="PTHR11475">
    <property type="entry name" value="OXIDASE/PEROXIDASE"/>
    <property type="match status" value="1"/>
</dbReference>
<evidence type="ECO:0000313" key="6">
    <source>
        <dbReference type="EMBL" id="PIO72410.1"/>
    </source>
</evidence>
<evidence type="ECO:0000256" key="4">
    <source>
        <dbReference type="ARBA" id="ARBA00023180"/>
    </source>
</evidence>
<dbReference type="OrthoDB" id="5824095at2759"/>
<feature type="compositionally biased region" description="Basic and acidic residues" evidence="5">
    <location>
        <begin position="1"/>
        <end position="16"/>
    </location>
</feature>
<accession>A0A2G9USC6</accession>
<dbReference type="GO" id="GO:0004601">
    <property type="term" value="F:peroxidase activity"/>
    <property type="evidence" value="ECO:0007669"/>
    <property type="project" value="UniProtKB-KW"/>
</dbReference>
<evidence type="ECO:0000256" key="5">
    <source>
        <dbReference type="SAM" id="MobiDB-lite"/>
    </source>
</evidence>
<dbReference type="Gene3D" id="1.10.640.10">
    <property type="entry name" value="Haem peroxidase domain superfamily, animal type"/>
    <property type="match status" value="2"/>
</dbReference>